<dbReference type="EMBL" id="JAUSVL010000001">
    <property type="protein sequence ID" value="MDQ0288378.1"/>
    <property type="molecule type" value="Genomic_DNA"/>
</dbReference>
<evidence type="ECO:0000313" key="1">
    <source>
        <dbReference type="EMBL" id="MDQ0288378.1"/>
    </source>
</evidence>
<organism evidence="1 2">
    <name type="scientific">Oligosphaera ethanolica</name>
    <dbReference type="NCBI Taxonomy" id="760260"/>
    <lineage>
        <taxon>Bacteria</taxon>
        <taxon>Pseudomonadati</taxon>
        <taxon>Lentisphaerota</taxon>
        <taxon>Oligosphaeria</taxon>
        <taxon>Oligosphaerales</taxon>
        <taxon>Oligosphaeraceae</taxon>
        <taxon>Oligosphaera</taxon>
    </lineage>
</organism>
<accession>A0AAE3VD89</accession>
<name>A0AAE3VD89_9BACT</name>
<comment type="caution">
    <text evidence="1">The sequence shown here is derived from an EMBL/GenBank/DDBJ whole genome shotgun (WGS) entry which is preliminary data.</text>
</comment>
<proteinExistence type="predicted"/>
<reference evidence="1" key="1">
    <citation type="submission" date="2023-07" db="EMBL/GenBank/DDBJ databases">
        <title>Genomic Encyclopedia of Type Strains, Phase IV (KMG-IV): sequencing the most valuable type-strain genomes for metagenomic binning, comparative biology and taxonomic classification.</title>
        <authorList>
            <person name="Goeker M."/>
        </authorList>
    </citation>
    <scope>NUCLEOTIDE SEQUENCE</scope>
    <source>
        <strain evidence="1">DSM 24202</strain>
    </source>
</reference>
<dbReference type="Proteomes" id="UP001238163">
    <property type="component" value="Unassembled WGS sequence"/>
</dbReference>
<sequence>MTLIELTKAYHLQGSLGMGHLTQGDAPCGRLPWAILGRTFGAQNLGE</sequence>
<dbReference type="AlphaFoldDB" id="A0AAE3VD89"/>
<gene>
    <name evidence="1" type="ORF">J3R75_000485</name>
</gene>
<evidence type="ECO:0000313" key="2">
    <source>
        <dbReference type="Proteomes" id="UP001238163"/>
    </source>
</evidence>
<keyword evidence="2" id="KW-1185">Reference proteome</keyword>
<protein>
    <submittedName>
        <fullName evidence="1">Uncharacterized protein</fullName>
    </submittedName>
</protein>